<dbReference type="Gene3D" id="1.25.40.850">
    <property type="match status" value="1"/>
</dbReference>
<dbReference type="InterPro" id="IPR043154">
    <property type="entry name" value="Sec-1-like_dom1"/>
</dbReference>
<dbReference type="AlphaFoldDB" id="A0A132A107"/>
<name>A0A132A107_SARSC</name>
<keyword evidence="7" id="KW-0408">Iron</keyword>
<dbReference type="InterPro" id="IPR005123">
    <property type="entry name" value="Oxoglu/Fe-dep_dioxygenase_dom"/>
</dbReference>
<dbReference type="InterPro" id="IPR001619">
    <property type="entry name" value="Sec1-like"/>
</dbReference>
<organism evidence="10 11">
    <name type="scientific">Sarcoptes scabiei</name>
    <name type="common">Itch mite</name>
    <name type="synonym">Acarus scabiei</name>
    <dbReference type="NCBI Taxonomy" id="52283"/>
    <lineage>
        <taxon>Eukaryota</taxon>
        <taxon>Metazoa</taxon>
        <taxon>Ecdysozoa</taxon>
        <taxon>Arthropoda</taxon>
        <taxon>Chelicerata</taxon>
        <taxon>Arachnida</taxon>
        <taxon>Acari</taxon>
        <taxon>Acariformes</taxon>
        <taxon>Sarcoptiformes</taxon>
        <taxon>Astigmata</taxon>
        <taxon>Psoroptidia</taxon>
        <taxon>Sarcoptoidea</taxon>
        <taxon>Sarcoptidae</taxon>
        <taxon>Sarcoptinae</taxon>
        <taxon>Sarcoptes</taxon>
    </lineage>
</organism>
<dbReference type="GO" id="GO:0031418">
    <property type="term" value="F:L-ascorbic acid binding"/>
    <property type="evidence" value="ECO:0007669"/>
    <property type="project" value="InterPro"/>
</dbReference>
<dbReference type="GO" id="GO:0016192">
    <property type="term" value="P:vesicle-mediated transport"/>
    <property type="evidence" value="ECO:0007669"/>
    <property type="project" value="InterPro"/>
</dbReference>
<reference evidence="10 11" key="1">
    <citation type="journal article" date="2015" name="Parasit. Vectors">
        <title>Draft genome of the scabies mite.</title>
        <authorList>
            <person name="Rider S.D.Jr."/>
            <person name="Morgan M.S."/>
            <person name="Arlian L.G."/>
        </authorList>
    </citation>
    <scope>NUCLEOTIDE SEQUENCE [LARGE SCALE GENOMIC DNA]</scope>
    <source>
        <strain evidence="10">Arlian Lab</strain>
    </source>
</reference>
<evidence type="ECO:0000313" key="11">
    <source>
        <dbReference type="Proteomes" id="UP000616769"/>
    </source>
</evidence>
<evidence type="ECO:0000259" key="9">
    <source>
        <dbReference type="PROSITE" id="PS51471"/>
    </source>
</evidence>
<keyword evidence="3" id="KW-0479">Metal-binding</keyword>
<proteinExistence type="inferred from homology"/>
<evidence type="ECO:0000256" key="5">
    <source>
        <dbReference type="ARBA" id="ARBA00022964"/>
    </source>
</evidence>
<evidence type="ECO:0000256" key="8">
    <source>
        <dbReference type="ARBA" id="ARBA00023180"/>
    </source>
</evidence>
<dbReference type="SUPFAM" id="SSF56815">
    <property type="entry name" value="Sec1/munc18-like (SM) proteins"/>
    <property type="match status" value="1"/>
</dbReference>
<dbReference type="InterPro" id="IPR036045">
    <property type="entry name" value="Sec1-like_sf"/>
</dbReference>
<dbReference type="GO" id="GO:0004656">
    <property type="term" value="F:procollagen-proline 4-dioxygenase activity"/>
    <property type="evidence" value="ECO:0007669"/>
    <property type="project" value="UniProtKB-EC"/>
</dbReference>
<evidence type="ECO:0000256" key="6">
    <source>
        <dbReference type="ARBA" id="ARBA00023002"/>
    </source>
</evidence>
<comment type="cofactor">
    <cofactor evidence="1">
        <name>L-ascorbate</name>
        <dbReference type="ChEBI" id="CHEBI:38290"/>
    </cofactor>
</comment>
<dbReference type="Gene3D" id="1.25.40.10">
    <property type="entry name" value="Tetratricopeptide repeat domain"/>
    <property type="match status" value="1"/>
</dbReference>
<dbReference type="PROSITE" id="PS51471">
    <property type="entry name" value="FE2OG_OXY"/>
    <property type="match status" value="1"/>
</dbReference>
<dbReference type="InterPro" id="IPR044862">
    <property type="entry name" value="Pro_4_hyd_alph_FE2OG_OXY"/>
</dbReference>
<dbReference type="Proteomes" id="UP000616769">
    <property type="component" value="Unassembled WGS sequence"/>
</dbReference>
<dbReference type="InterPro" id="IPR006620">
    <property type="entry name" value="Pro_4_hyd_alph"/>
</dbReference>
<comment type="similarity">
    <text evidence="2">Belongs to the STXBP/unc-18/SEC1 family.</text>
</comment>
<dbReference type="InterPro" id="IPR011990">
    <property type="entry name" value="TPR-like_helical_dom_sf"/>
</dbReference>
<dbReference type="EMBL" id="JXLN01009935">
    <property type="protein sequence ID" value="KPM04736.1"/>
    <property type="molecule type" value="Genomic_DNA"/>
</dbReference>
<evidence type="ECO:0000256" key="4">
    <source>
        <dbReference type="ARBA" id="ARBA00022824"/>
    </source>
</evidence>
<sequence>MSYLDSTRLNLSMLKEIARTDLFTLLDSIDGSKAIVWDPKLISPIGLISDYSDLKLHEVVQMLELRAGKLPSINAQNLIYFIRPILASIEVIADQIKTENSKKSTINFNFHLVFLPRKCILCEKKLESLGVFGDLISVNQFSPDFYVLDTDLISIEWPSSFREYRLESDYSSLYQLATSLLNLQCVFGIIPSVCGVGRFSKKLIEIFNKMRGEMSGIETQVISTIDQLIILDRSVDLLTPAVFQLTYEGLLDEIYGINQTVIKLPSAKFRTNSESSNNAKDGLSQFEASTELKRFHLNSNDELFKRIRDLFYLSIGPVLHQSAKSLAARFDERRTAKTVREIKQFVEKIPYLQKLHLITVLRLIIIQSFCANGLKQKTLDHYKREILQTYGYEHLLTLADLEKSGLIRLSNGYGLSYSGCRTRFKLTRDSKSSQQSQQKEDNNDTIGKHLYVHDVYTPFTSRLVQHIDQFGFRSLTETLARQIKSDPNSPNPFVTFEEIYPIGNNRRRRNSDCNSIQSSSECNEKTVLVLFVGGCTYSEISSLRYLKEFACSAGQRRYAGTYADNIMDNPLQAFQLVKRLTINWNKIIEFDRDQDQLLRLRSHYQSIWPDRGDLNGVALALIRLQDTYNLSMSDLANGLVDDQHSFIQMTARDCLYLGKNAFNNGYYGHSLEWFDEALRRAHHEGNQTASVDEIVPFYNLAIEYIDKLDNKLQEQNYPAREGGKLRVLEGDNDDFRRYQKLCRGENVSIERQQIIDRKCFYWTNNGHFWLRLKPIKVEQYNSNPFIALFHEMIHEKEIETIKELSKPILTRAKVLTDEKDNEISTVRVSQTAWFSENSHPMIMKINQRIEAVTGLSVNIDKSDCELVQIANYGVGGHYVPHYDYLIKDKPESERINVSEKERYAGDRIATFMLYLSDVIKGGSTVFTRLNVRVDPQKGSAIFWYNLFRNGEGILDTVHGACPVLLGEKWVANYWIREHGQMFKRKCSLYPNE</sequence>
<feature type="domain" description="Fe2OG dioxygenase" evidence="9">
    <location>
        <begin position="863"/>
        <end position="977"/>
    </location>
</feature>
<keyword evidence="4" id="KW-0256">Endoplasmic reticulum</keyword>
<dbReference type="VEuPathDB" id="VectorBase:SSCA005655"/>
<dbReference type="SMART" id="SM00702">
    <property type="entry name" value="P4Hc"/>
    <property type="match status" value="1"/>
</dbReference>
<dbReference type="PANTHER" id="PTHR11679">
    <property type="entry name" value="VESICLE PROTEIN SORTING-ASSOCIATED"/>
    <property type="match status" value="1"/>
</dbReference>
<dbReference type="Gene3D" id="3.40.50.1910">
    <property type="match status" value="2"/>
</dbReference>
<dbReference type="GO" id="GO:0005506">
    <property type="term" value="F:iron ion binding"/>
    <property type="evidence" value="ECO:0007669"/>
    <property type="project" value="InterPro"/>
</dbReference>
<dbReference type="GO" id="GO:0005788">
    <property type="term" value="C:endoplasmic reticulum lumen"/>
    <property type="evidence" value="ECO:0007669"/>
    <property type="project" value="UniProtKB-SubCell"/>
</dbReference>
<keyword evidence="6" id="KW-0560">Oxidoreductase</keyword>
<dbReference type="Gene3D" id="3.40.50.2060">
    <property type="match status" value="1"/>
</dbReference>
<dbReference type="OrthoDB" id="420380at2759"/>
<protein>
    <submittedName>
        <fullName evidence="10">Vacuolar protein sorting-associated protein 33A-like protein</fullName>
    </submittedName>
</protein>
<dbReference type="InterPro" id="IPR043155">
    <property type="entry name" value="VPS33_dom3b"/>
</dbReference>
<accession>A0A132A107</accession>
<dbReference type="Pfam" id="PF00995">
    <property type="entry name" value="Sec1"/>
    <property type="match status" value="2"/>
</dbReference>
<evidence type="ECO:0000256" key="1">
    <source>
        <dbReference type="ARBA" id="ARBA00001961"/>
    </source>
</evidence>
<evidence type="ECO:0000313" key="10">
    <source>
        <dbReference type="EMBL" id="KPM04736.1"/>
    </source>
</evidence>
<evidence type="ECO:0000256" key="7">
    <source>
        <dbReference type="ARBA" id="ARBA00023004"/>
    </source>
</evidence>
<keyword evidence="5" id="KW-0223">Dioxygenase</keyword>
<keyword evidence="8" id="KW-0325">Glycoprotein</keyword>
<evidence type="ECO:0000256" key="3">
    <source>
        <dbReference type="ARBA" id="ARBA00022723"/>
    </source>
</evidence>
<dbReference type="Gene3D" id="2.60.120.620">
    <property type="entry name" value="q2cbj1_9rhob like domain"/>
    <property type="match status" value="1"/>
</dbReference>
<gene>
    <name evidence="10" type="ORF">QR98_0031900</name>
</gene>
<dbReference type="Pfam" id="PF13640">
    <property type="entry name" value="2OG-FeII_Oxy_3"/>
    <property type="match status" value="1"/>
</dbReference>
<dbReference type="FunFam" id="2.60.120.620:FF:000011">
    <property type="entry name" value="Prolyl alpha subunit"/>
    <property type="match status" value="1"/>
</dbReference>
<comment type="caution">
    <text evidence="10">The sequence shown here is derived from an EMBL/GenBank/DDBJ whole genome shotgun (WGS) entry which is preliminary data.</text>
</comment>
<evidence type="ECO:0000256" key="2">
    <source>
        <dbReference type="ARBA" id="ARBA00009884"/>
    </source>
</evidence>
<dbReference type="InterPro" id="IPR027482">
    <property type="entry name" value="Sec1-like_dom2"/>
</dbReference>